<keyword evidence="3" id="KW-1185">Reference proteome</keyword>
<protein>
    <submittedName>
        <fullName evidence="2">Uncharacterized protein</fullName>
    </submittedName>
</protein>
<evidence type="ECO:0000313" key="3">
    <source>
        <dbReference type="Proteomes" id="UP001153365"/>
    </source>
</evidence>
<reference evidence="2" key="1">
    <citation type="submission" date="2022-06" db="EMBL/GenBank/DDBJ databases">
        <authorList>
            <consortium name="SYNGENTA / RWTH Aachen University"/>
        </authorList>
    </citation>
    <scope>NUCLEOTIDE SEQUENCE</scope>
</reference>
<evidence type="ECO:0000313" key="2">
    <source>
        <dbReference type="EMBL" id="CAH7686320.1"/>
    </source>
</evidence>
<proteinExistence type="predicted"/>
<dbReference type="EMBL" id="CALTRL010005784">
    <property type="protein sequence ID" value="CAH7686320.1"/>
    <property type="molecule type" value="Genomic_DNA"/>
</dbReference>
<feature type="region of interest" description="Disordered" evidence="1">
    <location>
        <begin position="47"/>
        <end position="117"/>
    </location>
</feature>
<sequence>MKIYLESCSKIEKALNDTVSFCASLPVVPKAIVHSLKKVAIRCNKRKRDVSGGRPIPEEDLIDLTSDHENEDDSDPETLATTLHPSRKVKMSHLTGGSSQPHKRTQRQYKSKSVIEEDDDILEPNAKEREEGEILECENSVAKNADQSNTSIIDLQISAGDLSKNTEPLPVAAIASEVSNVADIINTNPPTAQISTTSPLITLVNSAAASSAQNAQNPAPERIVTEPVQPNSEMANAPVTVLLKDDIRAKVHESLIWFGQGILRSKKLSRVQTSVNNFVELRNRVHVDQIFIAAQLLKPSANEAWFCLDLIDVKKISQIKLPEKRVDSNIEHNLISFLANLSTPGRIYVERWSSTIASLLLLTSKDLSASPPSLNNVLSDDAASHILIIETLQNSKATLPKDESTKGKGGINMLPLYKLHNVIIEMFITYAIIRSSNVSECTEDEPSTAVTEQKKLLEKLRQRHNYLPFCMFMVAGVRGIIVAPKDHRHLGGSDSLGILESLNIVYQMSTNQRTVEEVYWKELGKYINNLFYRTFHTPGSMFSFQRPLTLELAKAIATDFLNSWHQTSPNKAFEIPRALIMG</sequence>
<gene>
    <name evidence="2" type="ORF">PPACK8108_LOCUS20954</name>
</gene>
<comment type="caution">
    <text evidence="2">The sequence shown here is derived from an EMBL/GenBank/DDBJ whole genome shotgun (WGS) entry which is preliminary data.</text>
</comment>
<dbReference type="Proteomes" id="UP001153365">
    <property type="component" value="Unassembled WGS sequence"/>
</dbReference>
<feature type="compositionally biased region" description="Basic residues" evidence="1">
    <location>
        <begin position="101"/>
        <end position="110"/>
    </location>
</feature>
<accession>A0AAV0BIC5</accession>
<name>A0AAV0BIC5_PHAPC</name>
<dbReference type="AlphaFoldDB" id="A0AAV0BIC5"/>
<organism evidence="2 3">
    <name type="scientific">Phakopsora pachyrhizi</name>
    <name type="common">Asian soybean rust disease fungus</name>
    <dbReference type="NCBI Taxonomy" id="170000"/>
    <lineage>
        <taxon>Eukaryota</taxon>
        <taxon>Fungi</taxon>
        <taxon>Dikarya</taxon>
        <taxon>Basidiomycota</taxon>
        <taxon>Pucciniomycotina</taxon>
        <taxon>Pucciniomycetes</taxon>
        <taxon>Pucciniales</taxon>
        <taxon>Phakopsoraceae</taxon>
        <taxon>Phakopsora</taxon>
    </lineage>
</organism>
<evidence type="ECO:0000256" key="1">
    <source>
        <dbReference type="SAM" id="MobiDB-lite"/>
    </source>
</evidence>